<feature type="transmembrane region" description="Helical" evidence="6">
    <location>
        <begin position="288"/>
        <end position="306"/>
    </location>
</feature>
<name>A0A2N3PI47_9HELI</name>
<dbReference type="PANTHER" id="PTHR11101:SF80">
    <property type="entry name" value="PHOSPHATE TRANSPORTER"/>
    <property type="match status" value="1"/>
</dbReference>
<evidence type="ECO:0000256" key="4">
    <source>
        <dbReference type="ARBA" id="ARBA00022989"/>
    </source>
</evidence>
<comment type="subcellular location">
    <subcellularLocation>
        <location evidence="1 6">Membrane</location>
        <topology evidence="1 6">Multi-pass membrane protein</topology>
    </subcellularLocation>
</comment>
<evidence type="ECO:0000313" key="8">
    <source>
        <dbReference type="Proteomes" id="UP000233350"/>
    </source>
</evidence>
<dbReference type="RefSeq" id="WP_006802582.1">
    <property type="nucleotide sequence ID" value="NZ_CABKOI010000020.1"/>
</dbReference>
<proteinExistence type="inferred from homology"/>
<keyword evidence="6" id="KW-0592">Phosphate transport</keyword>
<feature type="transmembrane region" description="Helical" evidence="6">
    <location>
        <begin position="374"/>
        <end position="392"/>
    </location>
</feature>
<reference evidence="7 8" key="1">
    <citation type="submission" date="2016-07" db="EMBL/GenBank/DDBJ databases">
        <title>Detection of Helicobacter winghamensis from caecal content of red fox (Vulpes vulpes).</title>
        <authorList>
            <person name="Zanoni R.G."/>
            <person name="Florio D."/>
            <person name="Caffara M."/>
            <person name="Renzi M."/>
            <person name="Parisi A."/>
            <person name="Pasquali F."/>
            <person name="Manfreda G."/>
        </authorList>
    </citation>
    <scope>NUCLEOTIDE SEQUENCE [LARGE SCALE GENOMIC DNA]</scope>
    <source>
        <strain evidence="7 8">295_13</strain>
    </source>
</reference>
<dbReference type="InterPro" id="IPR001204">
    <property type="entry name" value="Phos_transporter"/>
</dbReference>
<feature type="transmembrane region" description="Helical" evidence="6">
    <location>
        <begin position="46"/>
        <end position="68"/>
    </location>
</feature>
<feature type="transmembrane region" description="Helical" evidence="6">
    <location>
        <begin position="335"/>
        <end position="354"/>
    </location>
</feature>
<evidence type="ECO:0000256" key="1">
    <source>
        <dbReference type="ARBA" id="ARBA00004141"/>
    </source>
</evidence>
<gene>
    <name evidence="7" type="ORF">BCM31_03155</name>
</gene>
<dbReference type="GO" id="GO:0035435">
    <property type="term" value="P:phosphate ion transmembrane transport"/>
    <property type="evidence" value="ECO:0007669"/>
    <property type="project" value="TreeGrafter"/>
</dbReference>
<evidence type="ECO:0000256" key="6">
    <source>
        <dbReference type="RuleBase" id="RU363058"/>
    </source>
</evidence>
<feature type="transmembrane region" description="Helical" evidence="6">
    <location>
        <begin position="21"/>
        <end position="40"/>
    </location>
</feature>
<feature type="transmembrane region" description="Helical" evidence="6">
    <location>
        <begin position="80"/>
        <end position="102"/>
    </location>
</feature>
<dbReference type="GO" id="GO:0016020">
    <property type="term" value="C:membrane"/>
    <property type="evidence" value="ECO:0007669"/>
    <property type="project" value="UniProtKB-SubCell"/>
</dbReference>
<feature type="transmembrane region" description="Helical" evidence="6">
    <location>
        <begin position="506"/>
        <end position="530"/>
    </location>
</feature>
<organism evidence="7 8">
    <name type="scientific">Helicobacter winghamensis</name>
    <dbReference type="NCBI Taxonomy" id="157268"/>
    <lineage>
        <taxon>Bacteria</taxon>
        <taxon>Pseudomonadati</taxon>
        <taxon>Campylobacterota</taxon>
        <taxon>Epsilonproteobacteria</taxon>
        <taxon>Campylobacterales</taxon>
        <taxon>Helicobacteraceae</taxon>
        <taxon>Helicobacter</taxon>
    </lineage>
</organism>
<comment type="caution">
    <text evidence="7">The sequence shown here is derived from an EMBL/GenBank/DDBJ whole genome shotgun (WGS) entry which is preliminary data.</text>
</comment>
<feature type="transmembrane region" description="Helical" evidence="6">
    <location>
        <begin position="220"/>
        <end position="238"/>
    </location>
</feature>
<dbReference type="GO" id="GO:0005315">
    <property type="term" value="F:phosphate transmembrane transporter activity"/>
    <property type="evidence" value="ECO:0007669"/>
    <property type="project" value="InterPro"/>
</dbReference>
<dbReference type="GeneID" id="97290133"/>
<keyword evidence="4 6" id="KW-1133">Transmembrane helix</keyword>
<dbReference type="EMBL" id="MBPK01000043">
    <property type="protein sequence ID" value="PKT80356.1"/>
    <property type="molecule type" value="Genomic_DNA"/>
</dbReference>
<dbReference type="STRING" id="556267.HWAG_00886"/>
<keyword evidence="8" id="KW-1185">Reference proteome</keyword>
<evidence type="ECO:0000256" key="3">
    <source>
        <dbReference type="ARBA" id="ARBA00022692"/>
    </source>
</evidence>
<keyword evidence="3 6" id="KW-0812">Transmembrane</keyword>
<sequence>MKDFLQYDESWLRINKDDLRKIGVIITFVLAIISMVMLASDDVTKPLLLGFAAIVGGYMALNIGANDVANNVGPAVGSKALTMTGAIVIAAVCEISGALIAGGEVVDTVRSGIISMDSIGDARTFVTLMLAALISGAIWLHAATAIGAPVSTTHSIVGGILGAGIAAGGFGVANWEELGRIAASWVISPVSGGVIAALLLFFIKNAITYKQDKKAAARRIVPYLIAFMTWAFSLYLIGKGLKKIIKLEPIVAFGISVGIAIIVFFAVKPIINKTLEKLENKKEEINKLFTIPLIFAAALLSFAHGANDVANAIGPLAAINDALKESFVMGEKASVPFWIMLLGGLGISIGLALYGPKLIRTVGSEITELDQIRAFCIAMSAALTVLIASELGMPVSSTHIAVGAVFGVGFLREYLKKRYKEMELKILESHKGENAEMVKLFLERFRKSSVRKKAAMIKSIDRKKEKKEAKVIEDKAIPEFKKKDQKQLKKVYQEELVKRSAINKILAAWLITVPVSAVFGAVCYFILVAIGM</sequence>
<dbReference type="Proteomes" id="UP000233350">
    <property type="component" value="Unassembled WGS sequence"/>
</dbReference>
<feature type="transmembrane region" description="Helical" evidence="6">
    <location>
        <begin position="122"/>
        <end position="143"/>
    </location>
</feature>
<feature type="transmembrane region" description="Helical" evidence="6">
    <location>
        <begin position="181"/>
        <end position="200"/>
    </location>
</feature>
<accession>A0A2N3PI47</accession>
<dbReference type="PANTHER" id="PTHR11101">
    <property type="entry name" value="PHOSPHATE TRANSPORTER"/>
    <property type="match status" value="1"/>
</dbReference>
<feature type="transmembrane region" description="Helical" evidence="6">
    <location>
        <begin position="398"/>
        <end position="415"/>
    </location>
</feature>
<dbReference type="Pfam" id="PF01384">
    <property type="entry name" value="PHO4"/>
    <property type="match status" value="1"/>
</dbReference>
<dbReference type="OrthoDB" id="9779554at2"/>
<evidence type="ECO:0000256" key="5">
    <source>
        <dbReference type="ARBA" id="ARBA00023136"/>
    </source>
</evidence>
<comment type="similarity">
    <text evidence="6">Belongs to the inorganic phosphate transporter (PiT) (TC 2.A.20) family.</text>
</comment>
<protein>
    <recommendedName>
        <fullName evidence="6">Phosphate transporter</fullName>
    </recommendedName>
</protein>
<keyword evidence="2 6" id="KW-0813">Transport</keyword>
<evidence type="ECO:0000256" key="2">
    <source>
        <dbReference type="ARBA" id="ARBA00022448"/>
    </source>
</evidence>
<dbReference type="AlphaFoldDB" id="A0A2N3PI47"/>
<evidence type="ECO:0000313" key="7">
    <source>
        <dbReference type="EMBL" id="PKT80356.1"/>
    </source>
</evidence>
<feature type="transmembrane region" description="Helical" evidence="6">
    <location>
        <begin position="250"/>
        <end position="267"/>
    </location>
</feature>
<keyword evidence="5 6" id="KW-0472">Membrane</keyword>